<proteinExistence type="predicted"/>
<dbReference type="AlphaFoldDB" id="A0AAV7A5A4"/>
<name>A0AAV7A5A4_ENGPU</name>
<organism evidence="1 2">
    <name type="scientific">Engystomops pustulosus</name>
    <name type="common">Tungara frog</name>
    <name type="synonym">Physalaemus pustulosus</name>
    <dbReference type="NCBI Taxonomy" id="76066"/>
    <lineage>
        <taxon>Eukaryota</taxon>
        <taxon>Metazoa</taxon>
        <taxon>Chordata</taxon>
        <taxon>Craniata</taxon>
        <taxon>Vertebrata</taxon>
        <taxon>Euteleostomi</taxon>
        <taxon>Amphibia</taxon>
        <taxon>Batrachia</taxon>
        <taxon>Anura</taxon>
        <taxon>Neobatrachia</taxon>
        <taxon>Hyloidea</taxon>
        <taxon>Leptodactylidae</taxon>
        <taxon>Leiuperinae</taxon>
        <taxon>Engystomops</taxon>
    </lineage>
</organism>
<comment type="caution">
    <text evidence="1">The sequence shown here is derived from an EMBL/GenBank/DDBJ whole genome shotgun (WGS) entry which is preliminary data.</text>
</comment>
<evidence type="ECO:0000313" key="2">
    <source>
        <dbReference type="Proteomes" id="UP000824782"/>
    </source>
</evidence>
<gene>
    <name evidence="1" type="ORF">GDO81_017697</name>
</gene>
<accession>A0AAV7A5A4</accession>
<keyword evidence="2" id="KW-1185">Reference proteome</keyword>
<dbReference type="Proteomes" id="UP000824782">
    <property type="component" value="Unassembled WGS sequence"/>
</dbReference>
<dbReference type="EMBL" id="WNYA01000009">
    <property type="protein sequence ID" value="KAG8555408.1"/>
    <property type="molecule type" value="Genomic_DNA"/>
</dbReference>
<reference evidence="1" key="1">
    <citation type="thesis" date="2020" institute="ProQuest LLC" country="789 East Eisenhower Parkway, Ann Arbor, MI, USA">
        <title>Comparative Genomics and Chromosome Evolution.</title>
        <authorList>
            <person name="Mudd A.B."/>
        </authorList>
    </citation>
    <scope>NUCLEOTIDE SEQUENCE</scope>
    <source>
        <strain evidence="1">237g6f4</strain>
        <tissue evidence="1">Blood</tissue>
    </source>
</reference>
<sequence>MTVLRGRLFPLRVVQEGVTWISIPCQDGDYLVLSLIVNQRKRYSNERHAKLFWMKTSHFFSPSPFQRNSAQPNALWIFGLYY</sequence>
<evidence type="ECO:0000313" key="1">
    <source>
        <dbReference type="EMBL" id="KAG8555408.1"/>
    </source>
</evidence>
<protein>
    <submittedName>
        <fullName evidence="1">Uncharacterized protein</fullName>
    </submittedName>
</protein>